<dbReference type="GeneID" id="63823282"/>
<feature type="compositionally biased region" description="Basic and acidic residues" evidence="1">
    <location>
        <begin position="363"/>
        <end position="381"/>
    </location>
</feature>
<gene>
    <name evidence="2" type="ORF">LAESUDRAFT_695979</name>
</gene>
<organism evidence="2 3">
    <name type="scientific">Laetiporus sulphureus 93-53</name>
    <dbReference type="NCBI Taxonomy" id="1314785"/>
    <lineage>
        <taxon>Eukaryota</taxon>
        <taxon>Fungi</taxon>
        <taxon>Dikarya</taxon>
        <taxon>Basidiomycota</taxon>
        <taxon>Agaricomycotina</taxon>
        <taxon>Agaricomycetes</taxon>
        <taxon>Polyporales</taxon>
        <taxon>Laetiporus</taxon>
    </lineage>
</organism>
<dbReference type="InParanoid" id="A0A165FP99"/>
<dbReference type="OrthoDB" id="2571149at2759"/>
<keyword evidence="3" id="KW-1185">Reference proteome</keyword>
<accession>A0A165FP99</accession>
<name>A0A165FP99_9APHY</name>
<feature type="region of interest" description="Disordered" evidence="1">
    <location>
        <begin position="276"/>
        <end position="296"/>
    </location>
</feature>
<feature type="compositionally biased region" description="Basic and acidic residues" evidence="1">
    <location>
        <begin position="276"/>
        <end position="289"/>
    </location>
</feature>
<evidence type="ECO:0000313" key="2">
    <source>
        <dbReference type="EMBL" id="KZT09269.1"/>
    </source>
</evidence>
<dbReference type="STRING" id="1314785.A0A165FP99"/>
<dbReference type="AlphaFoldDB" id="A0A165FP99"/>
<protein>
    <submittedName>
        <fullName evidence="2">Uncharacterized protein</fullName>
    </submittedName>
</protein>
<evidence type="ECO:0000256" key="1">
    <source>
        <dbReference type="SAM" id="MobiDB-lite"/>
    </source>
</evidence>
<dbReference type="RefSeq" id="XP_040767009.1">
    <property type="nucleotide sequence ID" value="XM_040906253.1"/>
</dbReference>
<proteinExistence type="predicted"/>
<evidence type="ECO:0000313" key="3">
    <source>
        <dbReference type="Proteomes" id="UP000076871"/>
    </source>
</evidence>
<feature type="region of interest" description="Disordered" evidence="1">
    <location>
        <begin position="363"/>
        <end position="398"/>
    </location>
</feature>
<reference evidence="2 3" key="1">
    <citation type="journal article" date="2016" name="Mol. Biol. Evol.">
        <title>Comparative Genomics of Early-Diverging Mushroom-Forming Fungi Provides Insights into the Origins of Lignocellulose Decay Capabilities.</title>
        <authorList>
            <person name="Nagy L.G."/>
            <person name="Riley R."/>
            <person name="Tritt A."/>
            <person name="Adam C."/>
            <person name="Daum C."/>
            <person name="Floudas D."/>
            <person name="Sun H."/>
            <person name="Yadav J.S."/>
            <person name="Pangilinan J."/>
            <person name="Larsson K.H."/>
            <person name="Matsuura K."/>
            <person name="Barry K."/>
            <person name="Labutti K."/>
            <person name="Kuo R."/>
            <person name="Ohm R.A."/>
            <person name="Bhattacharya S.S."/>
            <person name="Shirouzu T."/>
            <person name="Yoshinaga Y."/>
            <person name="Martin F.M."/>
            <person name="Grigoriev I.V."/>
            <person name="Hibbett D.S."/>
        </authorList>
    </citation>
    <scope>NUCLEOTIDE SEQUENCE [LARGE SCALE GENOMIC DNA]</scope>
    <source>
        <strain evidence="2 3">93-53</strain>
    </source>
</reference>
<dbReference type="Proteomes" id="UP000076871">
    <property type="component" value="Unassembled WGS sequence"/>
</dbReference>
<dbReference type="EMBL" id="KV427612">
    <property type="protein sequence ID" value="KZT09269.1"/>
    <property type="molecule type" value="Genomic_DNA"/>
</dbReference>
<sequence length="398" mass="47192">MSIPLPSPESLAHRAQISSLVSSLRPTRLRTSVFNLAAHRIPTLWTLYRKLLRDSPTGEVRWRVKEMFHRDKSMRKAVDVKERLIMYHKWADMFTRAKQGDARSQAVLQRYSRLLVAHENNRRMRRYILEDIAWRNRLRNRTILTGSYMRPTWYNGPLPRMKPLPDHARELIRTRRQRREHRVEEYAKLSSLKEDLERENEFEVALLKIANKQRVPFEGAFVRNMEEWKQPIVERLDEINETFKRDNERAARPFPPEMLAQIKAARIEKIANKTRELERERRGEMTRRALERKRKGPPAHILATMTEKERRMDKISRSVSEVGYVAKVKKMLGHKLKNPDAWKVEIGREEDRERLDKMLREIEAENTRRRARADAEEERSVSPDGSVLPLREQGGSSA</sequence>